<evidence type="ECO:0000313" key="2">
    <source>
        <dbReference type="Proteomes" id="UP001209540"/>
    </source>
</evidence>
<keyword evidence="2" id="KW-1185">Reference proteome</keyword>
<proteinExistence type="predicted"/>
<name>A0AAD5PJ26_9FUNG</name>
<dbReference type="Proteomes" id="UP001209540">
    <property type="component" value="Unassembled WGS sequence"/>
</dbReference>
<comment type="caution">
    <text evidence="1">The sequence shown here is derived from an EMBL/GenBank/DDBJ whole genome shotgun (WGS) entry which is preliminary data.</text>
</comment>
<dbReference type="EMBL" id="JAIXMP010000005">
    <property type="protein sequence ID" value="KAI9272703.1"/>
    <property type="molecule type" value="Genomic_DNA"/>
</dbReference>
<sequence>MNNSRVLYSSTILSLYLNVASDEDYDPKPTLSNETRREWRFLISVCQLNNLHSLAVAPDKPLYPLFVTPLIKKKAPNLHHFSLNQDISGRTIVPDIGNLSHLWKLEINTHDNSEHLYEETKSEILGIFRALTNHLVLKACIESLHYIIPEDVKNAFHRTPIQVFAKNCFDE</sequence>
<dbReference type="AlphaFoldDB" id="A0AAD5PJ26"/>
<protein>
    <submittedName>
        <fullName evidence="1">Uncharacterized protein</fullName>
    </submittedName>
</protein>
<organism evidence="1 2">
    <name type="scientific">Phascolomyces articulosus</name>
    <dbReference type="NCBI Taxonomy" id="60185"/>
    <lineage>
        <taxon>Eukaryota</taxon>
        <taxon>Fungi</taxon>
        <taxon>Fungi incertae sedis</taxon>
        <taxon>Mucoromycota</taxon>
        <taxon>Mucoromycotina</taxon>
        <taxon>Mucoromycetes</taxon>
        <taxon>Mucorales</taxon>
        <taxon>Lichtheimiaceae</taxon>
        <taxon>Phascolomyces</taxon>
    </lineage>
</organism>
<reference evidence="1" key="1">
    <citation type="journal article" date="2022" name="IScience">
        <title>Evolution of zygomycete secretomes and the origins of terrestrial fungal ecologies.</title>
        <authorList>
            <person name="Chang Y."/>
            <person name="Wang Y."/>
            <person name="Mondo S."/>
            <person name="Ahrendt S."/>
            <person name="Andreopoulos W."/>
            <person name="Barry K."/>
            <person name="Beard J."/>
            <person name="Benny G.L."/>
            <person name="Blankenship S."/>
            <person name="Bonito G."/>
            <person name="Cuomo C."/>
            <person name="Desiro A."/>
            <person name="Gervers K.A."/>
            <person name="Hundley H."/>
            <person name="Kuo A."/>
            <person name="LaButti K."/>
            <person name="Lang B.F."/>
            <person name="Lipzen A."/>
            <person name="O'Donnell K."/>
            <person name="Pangilinan J."/>
            <person name="Reynolds N."/>
            <person name="Sandor L."/>
            <person name="Smith M.E."/>
            <person name="Tsang A."/>
            <person name="Grigoriev I.V."/>
            <person name="Stajich J.E."/>
            <person name="Spatafora J.W."/>
        </authorList>
    </citation>
    <scope>NUCLEOTIDE SEQUENCE</scope>
    <source>
        <strain evidence="1">RSA 2281</strain>
    </source>
</reference>
<evidence type="ECO:0000313" key="1">
    <source>
        <dbReference type="EMBL" id="KAI9272703.1"/>
    </source>
</evidence>
<reference evidence="1" key="2">
    <citation type="submission" date="2023-02" db="EMBL/GenBank/DDBJ databases">
        <authorList>
            <consortium name="DOE Joint Genome Institute"/>
            <person name="Mondo S.J."/>
            <person name="Chang Y."/>
            <person name="Wang Y."/>
            <person name="Ahrendt S."/>
            <person name="Andreopoulos W."/>
            <person name="Barry K."/>
            <person name="Beard J."/>
            <person name="Benny G.L."/>
            <person name="Blankenship S."/>
            <person name="Bonito G."/>
            <person name="Cuomo C."/>
            <person name="Desiro A."/>
            <person name="Gervers K.A."/>
            <person name="Hundley H."/>
            <person name="Kuo A."/>
            <person name="LaButti K."/>
            <person name="Lang B.F."/>
            <person name="Lipzen A."/>
            <person name="O'Donnell K."/>
            <person name="Pangilinan J."/>
            <person name="Reynolds N."/>
            <person name="Sandor L."/>
            <person name="Smith M.W."/>
            <person name="Tsang A."/>
            <person name="Grigoriev I.V."/>
            <person name="Stajich J.E."/>
            <person name="Spatafora J.W."/>
        </authorList>
    </citation>
    <scope>NUCLEOTIDE SEQUENCE</scope>
    <source>
        <strain evidence="1">RSA 2281</strain>
    </source>
</reference>
<gene>
    <name evidence="1" type="ORF">BDA99DRAFT_556312</name>
</gene>
<accession>A0AAD5PJ26</accession>